<reference evidence="3" key="1">
    <citation type="journal article" date="2020" name="Stud. Mycol.">
        <title>101 Dothideomycetes genomes: A test case for predicting lifestyles and emergence of pathogens.</title>
        <authorList>
            <person name="Haridas S."/>
            <person name="Albert R."/>
            <person name="Binder M."/>
            <person name="Bloem J."/>
            <person name="LaButti K."/>
            <person name="Salamov A."/>
            <person name="Andreopoulos B."/>
            <person name="Baker S."/>
            <person name="Barry K."/>
            <person name="Bills G."/>
            <person name="Bluhm B."/>
            <person name="Cannon C."/>
            <person name="Castanera R."/>
            <person name="Culley D."/>
            <person name="Daum C."/>
            <person name="Ezra D."/>
            <person name="Gonzalez J."/>
            <person name="Henrissat B."/>
            <person name="Kuo A."/>
            <person name="Liang C."/>
            <person name="Lipzen A."/>
            <person name="Lutzoni F."/>
            <person name="Magnuson J."/>
            <person name="Mondo S."/>
            <person name="Nolan M."/>
            <person name="Ohm R."/>
            <person name="Pangilinan J."/>
            <person name="Park H.-J."/>
            <person name="Ramirez L."/>
            <person name="Alfaro M."/>
            <person name="Sun H."/>
            <person name="Tritt A."/>
            <person name="Yoshinaga Y."/>
            <person name="Zwiers L.-H."/>
            <person name="Turgeon B."/>
            <person name="Goodwin S."/>
            <person name="Spatafora J."/>
            <person name="Crous P."/>
            <person name="Grigoriev I."/>
        </authorList>
    </citation>
    <scope>NUCLEOTIDE SEQUENCE [LARGE SCALE GENOMIC DNA]</scope>
    <source>
        <strain evidence="3">CBS 304.66</strain>
    </source>
</reference>
<evidence type="ECO:0000256" key="1">
    <source>
        <dbReference type="SAM" id="MobiDB-lite"/>
    </source>
</evidence>
<dbReference type="EMBL" id="ML986666">
    <property type="protein sequence ID" value="KAF2261037.1"/>
    <property type="molecule type" value="Genomic_DNA"/>
</dbReference>
<dbReference type="Proteomes" id="UP000800093">
    <property type="component" value="Unassembled WGS sequence"/>
</dbReference>
<comment type="caution">
    <text evidence="2">The sequence shown here is derived from an EMBL/GenBank/DDBJ whole genome shotgun (WGS) entry which is preliminary data.</text>
</comment>
<feature type="region of interest" description="Disordered" evidence="1">
    <location>
        <begin position="1"/>
        <end position="27"/>
    </location>
</feature>
<dbReference type="AlphaFoldDB" id="A0A9P4K1S7"/>
<sequence length="151" mass="17490">MSASDKNTPDANPTQSNELRNNLTRPSDELSREELRSLCCNLADCIVDFVRLLNFPPGQNTNSTTTQLVDADTAKTRSNPHFVIELQKLDHCMRQYARCGGQFELLFAEDDEMKQHMKFDELEQSAYYQYFKPLFDKEWADAFQMKSAKYS</sequence>
<protein>
    <submittedName>
        <fullName evidence="2">Uncharacterized protein</fullName>
    </submittedName>
</protein>
<gene>
    <name evidence="2" type="ORF">CC78DRAFT_546969</name>
</gene>
<feature type="compositionally biased region" description="Polar residues" evidence="1">
    <location>
        <begin position="1"/>
        <end position="25"/>
    </location>
</feature>
<name>A0A9P4K1S7_9PLEO</name>
<proteinExistence type="predicted"/>
<evidence type="ECO:0000313" key="3">
    <source>
        <dbReference type="Proteomes" id="UP000800093"/>
    </source>
</evidence>
<organism evidence="2 3">
    <name type="scientific">Lojkania enalia</name>
    <dbReference type="NCBI Taxonomy" id="147567"/>
    <lineage>
        <taxon>Eukaryota</taxon>
        <taxon>Fungi</taxon>
        <taxon>Dikarya</taxon>
        <taxon>Ascomycota</taxon>
        <taxon>Pezizomycotina</taxon>
        <taxon>Dothideomycetes</taxon>
        <taxon>Pleosporomycetidae</taxon>
        <taxon>Pleosporales</taxon>
        <taxon>Pleosporales incertae sedis</taxon>
        <taxon>Lojkania</taxon>
    </lineage>
</organism>
<keyword evidence="3" id="KW-1185">Reference proteome</keyword>
<evidence type="ECO:0000313" key="2">
    <source>
        <dbReference type="EMBL" id="KAF2261037.1"/>
    </source>
</evidence>
<accession>A0A9P4K1S7</accession>